<dbReference type="RefSeq" id="WP_226748776.1">
    <property type="nucleotide sequence ID" value="NZ_JAJATZ010000006.1"/>
</dbReference>
<sequence>MNGITKPANQRKRIWLLRGLGLLLVPLVLFTTSAWGDESIMAEVLEPFGALVVIAGVLGRFWAMLYIGGRKNGMVMQDGPYSMCRHPLYLFSTIAATGLGIMLGSIVLAVVIGGLTYVVLMQTAKKEEEFLRAAFPDTYAAYAERVPLIVPDLSLFSTPEEVTFFVSNMRTNMADALVFLAFIPLAEAIGGFHEVLGWSALAIY</sequence>
<name>A0ABS8BWT6_9RHOB</name>
<gene>
    <name evidence="6" type="ORF">LGQ03_13185</name>
</gene>
<evidence type="ECO:0000256" key="5">
    <source>
        <dbReference type="SAM" id="Phobius"/>
    </source>
</evidence>
<evidence type="ECO:0000256" key="3">
    <source>
        <dbReference type="ARBA" id="ARBA00022989"/>
    </source>
</evidence>
<keyword evidence="7" id="KW-1185">Reference proteome</keyword>
<dbReference type="Gene3D" id="1.20.120.1630">
    <property type="match status" value="1"/>
</dbReference>
<accession>A0ABS8BWT6</accession>
<dbReference type="EMBL" id="JAJATZ010000006">
    <property type="protein sequence ID" value="MCB5200198.1"/>
    <property type="molecule type" value="Genomic_DNA"/>
</dbReference>
<evidence type="ECO:0000256" key="1">
    <source>
        <dbReference type="ARBA" id="ARBA00004127"/>
    </source>
</evidence>
<keyword evidence="3 5" id="KW-1133">Transmembrane helix</keyword>
<keyword evidence="2 5" id="KW-0812">Transmembrane</keyword>
<evidence type="ECO:0000313" key="6">
    <source>
        <dbReference type="EMBL" id="MCB5200198.1"/>
    </source>
</evidence>
<protein>
    <submittedName>
        <fullName evidence="6">Isoprenylcysteine carboxylmethyltransferase family protein</fullName>
    </submittedName>
</protein>
<organism evidence="6 7">
    <name type="scientific">Loktanella gaetbuli</name>
    <dbReference type="NCBI Taxonomy" id="2881335"/>
    <lineage>
        <taxon>Bacteria</taxon>
        <taxon>Pseudomonadati</taxon>
        <taxon>Pseudomonadota</taxon>
        <taxon>Alphaproteobacteria</taxon>
        <taxon>Rhodobacterales</taxon>
        <taxon>Roseobacteraceae</taxon>
        <taxon>Loktanella</taxon>
    </lineage>
</organism>
<feature type="transmembrane region" description="Helical" evidence="5">
    <location>
        <begin position="88"/>
        <end position="120"/>
    </location>
</feature>
<evidence type="ECO:0000256" key="2">
    <source>
        <dbReference type="ARBA" id="ARBA00022692"/>
    </source>
</evidence>
<feature type="transmembrane region" description="Helical" evidence="5">
    <location>
        <begin position="48"/>
        <end position="67"/>
    </location>
</feature>
<dbReference type="InterPro" id="IPR052527">
    <property type="entry name" value="Metal_cation-efflux_comp"/>
</dbReference>
<dbReference type="PANTHER" id="PTHR43847:SF1">
    <property type="entry name" value="BLL3993 PROTEIN"/>
    <property type="match status" value="1"/>
</dbReference>
<dbReference type="PANTHER" id="PTHR43847">
    <property type="entry name" value="BLL3993 PROTEIN"/>
    <property type="match status" value="1"/>
</dbReference>
<reference evidence="6" key="1">
    <citation type="submission" date="2021-10" db="EMBL/GenBank/DDBJ databases">
        <title>Loktanella gaetbuli sp. nov., isolated from a tidal flat.</title>
        <authorList>
            <person name="Park S."/>
            <person name="Yoon J.-H."/>
        </authorList>
    </citation>
    <scope>NUCLEOTIDE SEQUENCE</scope>
    <source>
        <strain evidence="6">TSTF-M6</strain>
    </source>
</reference>
<proteinExistence type="predicted"/>
<evidence type="ECO:0000256" key="4">
    <source>
        <dbReference type="ARBA" id="ARBA00023136"/>
    </source>
</evidence>
<comment type="caution">
    <text evidence="6">The sequence shown here is derived from an EMBL/GenBank/DDBJ whole genome shotgun (WGS) entry which is preliminary data.</text>
</comment>
<dbReference type="Pfam" id="PF04191">
    <property type="entry name" value="PEMT"/>
    <property type="match status" value="1"/>
</dbReference>
<dbReference type="Proteomes" id="UP001138961">
    <property type="component" value="Unassembled WGS sequence"/>
</dbReference>
<dbReference type="InterPro" id="IPR007318">
    <property type="entry name" value="Phopholipid_MeTrfase"/>
</dbReference>
<evidence type="ECO:0000313" key="7">
    <source>
        <dbReference type="Proteomes" id="UP001138961"/>
    </source>
</evidence>
<feature type="transmembrane region" description="Helical" evidence="5">
    <location>
        <begin position="15"/>
        <end position="36"/>
    </location>
</feature>
<comment type="subcellular location">
    <subcellularLocation>
        <location evidence="1">Endomembrane system</location>
        <topology evidence="1">Multi-pass membrane protein</topology>
    </subcellularLocation>
</comment>
<keyword evidence="4 5" id="KW-0472">Membrane</keyword>